<dbReference type="Proteomes" id="UP000799302">
    <property type="component" value="Unassembled WGS sequence"/>
</dbReference>
<dbReference type="PANTHER" id="PTHR13593:SF80">
    <property type="entry name" value="PLC-LIKE PHOSPHODIESTERASE"/>
    <property type="match status" value="1"/>
</dbReference>
<organism evidence="1 2">
    <name type="scientific">Microthyrium microscopicum</name>
    <dbReference type="NCBI Taxonomy" id="703497"/>
    <lineage>
        <taxon>Eukaryota</taxon>
        <taxon>Fungi</taxon>
        <taxon>Dikarya</taxon>
        <taxon>Ascomycota</taxon>
        <taxon>Pezizomycotina</taxon>
        <taxon>Dothideomycetes</taxon>
        <taxon>Dothideomycetes incertae sedis</taxon>
        <taxon>Microthyriales</taxon>
        <taxon>Microthyriaceae</taxon>
        <taxon>Microthyrium</taxon>
    </lineage>
</organism>
<evidence type="ECO:0000313" key="1">
    <source>
        <dbReference type="EMBL" id="KAF2670942.1"/>
    </source>
</evidence>
<dbReference type="Gene3D" id="3.20.20.190">
    <property type="entry name" value="Phosphatidylinositol (PI) phosphodiesterase"/>
    <property type="match status" value="1"/>
</dbReference>
<evidence type="ECO:0000313" key="2">
    <source>
        <dbReference type="Proteomes" id="UP000799302"/>
    </source>
</evidence>
<keyword evidence="2" id="KW-1185">Reference proteome</keyword>
<name>A0A6A6UFI2_9PEZI</name>
<dbReference type="EMBL" id="MU004233">
    <property type="protein sequence ID" value="KAF2670942.1"/>
    <property type="molecule type" value="Genomic_DNA"/>
</dbReference>
<dbReference type="OrthoDB" id="7984201at2759"/>
<feature type="non-terminal residue" evidence="1">
    <location>
        <position position="1"/>
    </location>
</feature>
<protein>
    <recommendedName>
        <fullName evidence="3">PLC-like phosphodiesterase</fullName>
    </recommendedName>
</protein>
<dbReference type="InterPro" id="IPR051057">
    <property type="entry name" value="PI-PLC_domain"/>
</dbReference>
<dbReference type="PANTHER" id="PTHR13593">
    <property type="match status" value="1"/>
</dbReference>
<dbReference type="InterPro" id="IPR017946">
    <property type="entry name" value="PLC-like_Pdiesterase_TIM-brl"/>
</dbReference>
<feature type="non-terminal residue" evidence="1">
    <location>
        <position position="282"/>
    </location>
</feature>
<reference evidence="1" key="1">
    <citation type="journal article" date="2020" name="Stud. Mycol.">
        <title>101 Dothideomycetes genomes: a test case for predicting lifestyles and emergence of pathogens.</title>
        <authorList>
            <person name="Haridas S."/>
            <person name="Albert R."/>
            <person name="Binder M."/>
            <person name="Bloem J."/>
            <person name="Labutti K."/>
            <person name="Salamov A."/>
            <person name="Andreopoulos B."/>
            <person name="Baker S."/>
            <person name="Barry K."/>
            <person name="Bills G."/>
            <person name="Bluhm B."/>
            <person name="Cannon C."/>
            <person name="Castanera R."/>
            <person name="Culley D."/>
            <person name="Daum C."/>
            <person name="Ezra D."/>
            <person name="Gonzalez J."/>
            <person name="Henrissat B."/>
            <person name="Kuo A."/>
            <person name="Liang C."/>
            <person name="Lipzen A."/>
            <person name="Lutzoni F."/>
            <person name="Magnuson J."/>
            <person name="Mondo S."/>
            <person name="Nolan M."/>
            <person name="Ohm R."/>
            <person name="Pangilinan J."/>
            <person name="Park H.-J."/>
            <person name="Ramirez L."/>
            <person name="Alfaro M."/>
            <person name="Sun H."/>
            <person name="Tritt A."/>
            <person name="Yoshinaga Y."/>
            <person name="Zwiers L.-H."/>
            <person name="Turgeon B."/>
            <person name="Goodwin S."/>
            <person name="Spatafora J."/>
            <person name="Crous P."/>
            <person name="Grigoriev I."/>
        </authorList>
    </citation>
    <scope>NUCLEOTIDE SEQUENCE</scope>
    <source>
        <strain evidence="1">CBS 115976</strain>
    </source>
</reference>
<sequence>SACNNSPHLCSRSYGNITHLGAHDSPFVSNEANKFNIGGNQFWNSTIQLDAGVRLLSGQVHPSPSEGPSVLRVCHTSCAIYDGGLLTDWLASISRWLDRNANEVVTLLLVNGGGIEATILDSAYKNSGIAKYTFTPSFTSAPVLSSWPDLNSFVSSNKRLITFVDSLPSGNTGASYLLPEFSYIFENAYEITSPTGFTCAPARPPTISTTAQAQSSNMMFLQNHFLGTALGAGIVIPNMNASSNTNGPDANVTGSLGAAAKECQMIYNKAPNFLLVDWFDHG</sequence>
<dbReference type="GO" id="GO:0006629">
    <property type="term" value="P:lipid metabolic process"/>
    <property type="evidence" value="ECO:0007669"/>
    <property type="project" value="InterPro"/>
</dbReference>
<accession>A0A6A6UFI2</accession>
<dbReference type="SUPFAM" id="SSF51695">
    <property type="entry name" value="PLC-like phosphodiesterases"/>
    <property type="match status" value="1"/>
</dbReference>
<proteinExistence type="predicted"/>
<evidence type="ECO:0008006" key="3">
    <source>
        <dbReference type="Google" id="ProtNLM"/>
    </source>
</evidence>
<dbReference type="Pfam" id="PF26146">
    <property type="entry name" value="PI-PLC_X"/>
    <property type="match status" value="1"/>
</dbReference>
<dbReference type="AlphaFoldDB" id="A0A6A6UFI2"/>
<dbReference type="GO" id="GO:0008081">
    <property type="term" value="F:phosphoric diester hydrolase activity"/>
    <property type="evidence" value="ECO:0007669"/>
    <property type="project" value="InterPro"/>
</dbReference>
<gene>
    <name evidence="1" type="ORF">BT63DRAFT_361496</name>
</gene>